<comment type="pathway">
    <text evidence="13">Carotenoid biosynthesis; staphyloxanthin biosynthesis; staphyloxanthin from farnesyl diphosphate: step 4/5.</text>
</comment>
<feature type="transmembrane region" description="Helical" evidence="16">
    <location>
        <begin position="344"/>
        <end position="360"/>
    </location>
</feature>
<feature type="transmembrane region" description="Helical" evidence="16">
    <location>
        <begin position="313"/>
        <end position="337"/>
    </location>
</feature>
<protein>
    <recommendedName>
        <fullName evidence="15">4,4'-diaponeurosporenoate glycosyltransferase</fullName>
    </recommendedName>
</protein>
<dbReference type="GO" id="GO:0016757">
    <property type="term" value="F:glycosyltransferase activity"/>
    <property type="evidence" value="ECO:0007669"/>
    <property type="project" value="UniProtKB-KW"/>
</dbReference>
<evidence type="ECO:0000256" key="12">
    <source>
        <dbReference type="ARBA" id="ARBA00037281"/>
    </source>
</evidence>
<evidence type="ECO:0000256" key="7">
    <source>
        <dbReference type="ARBA" id="ARBA00022679"/>
    </source>
</evidence>
<gene>
    <name evidence="18" type="ORF">EL26_08035</name>
</gene>
<keyword evidence="19" id="KW-1185">Reference proteome</keyword>
<evidence type="ECO:0000256" key="3">
    <source>
        <dbReference type="ARBA" id="ARBA00004760"/>
    </source>
</evidence>
<dbReference type="PANTHER" id="PTHR43646">
    <property type="entry name" value="GLYCOSYLTRANSFERASE"/>
    <property type="match status" value="1"/>
</dbReference>
<evidence type="ECO:0000256" key="2">
    <source>
        <dbReference type="ARBA" id="ARBA00004236"/>
    </source>
</evidence>
<evidence type="ECO:0000256" key="9">
    <source>
        <dbReference type="ARBA" id="ARBA00022746"/>
    </source>
</evidence>
<dbReference type="SUPFAM" id="SSF53448">
    <property type="entry name" value="Nucleotide-diphospho-sugar transferases"/>
    <property type="match status" value="1"/>
</dbReference>
<comment type="pathway">
    <text evidence="4">Sphingolipid metabolism.</text>
</comment>
<dbReference type="RefSeq" id="WP_038086290.1">
    <property type="nucleotide sequence ID" value="NZ_JMIR01000008.1"/>
</dbReference>
<keyword evidence="8 16" id="KW-0812">Transmembrane</keyword>
<dbReference type="InterPro" id="IPR029044">
    <property type="entry name" value="Nucleotide-diphossugar_trans"/>
</dbReference>
<dbReference type="OrthoDB" id="9800276at2"/>
<evidence type="ECO:0000256" key="11">
    <source>
        <dbReference type="ARBA" id="ARBA00023136"/>
    </source>
</evidence>
<dbReference type="eggNOG" id="COG1215">
    <property type="taxonomic scope" value="Bacteria"/>
</dbReference>
<keyword evidence="7" id="KW-0808">Transferase</keyword>
<dbReference type="GO" id="GO:0016117">
    <property type="term" value="P:carotenoid biosynthetic process"/>
    <property type="evidence" value="ECO:0007669"/>
    <property type="project" value="UniProtKB-KW"/>
</dbReference>
<keyword evidence="6" id="KW-0328">Glycosyltransferase</keyword>
<evidence type="ECO:0000256" key="13">
    <source>
        <dbReference type="ARBA" id="ARBA00037904"/>
    </source>
</evidence>
<organism evidence="18 19">
    <name type="scientific">Tumebacillus flagellatus</name>
    <dbReference type="NCBI Taxonomy" id="1157490"/>
    <lineage>
        <taxon>Bacteria</taxon>
        <taxon>Bacillati</taxon>
        <taxon>Bacillota</taxon>
        <taxon>Bacilli</taxon>
        <taxon>Bacillales</taxon>
        <taxon>Alicyclobacillaceae</taxon>
        <taxon>Tumebacillus</taxon>
    </lineage>
</organism>
<name>A0A074LNW2_9BACL</name>
<dbReference type="GO" id="GO:0005886">
    <property type="term" value="C:plasma membrane"/>
    <property type="evidence" value="ECO:0007669"/>
    <property type="project" value="UniProtKB-SubCell"/>
</dbReference>
<evidence type="ECO:0000256" key="10">
    <source>
        <dbReference type="ARBA" id="ARBA00022989"/>
    </source>
</evidence>
<evidence type="ECO:0000256" key="8">
    <source>
        <dbReference type="ARBA" id="ARBA00022692"/>
    </source>
</evidence>
<dbReference type="AlphaFoldDB" id="A0A074LNW2"/>
<comment type="similarity">
    <text evidence="14">Belongs to the glycosyltransferase 2 family. CrtQ subfamily.</text>
</comment>
<feature type="domain" description="Glycosyltransferase 2-like" evidence="17">
    <location>
        <begin position="46"/>
        <end position="94"/>
    </location>
</feature>
<evidence type="ECO:0000313" key="19">
    <source>
        <dbReference type="Proteomes" id="UP000027931"/>
    </source>
</evidence>
<keyword evidence="11 16" id="KW-0472">Membrane</keyword>
<dbReference type="Pfam" id="PF00535">
    <property type="entry name" value="Glycos_transf_2"/>
    <property type="match status" value="1"/>
</dbReference>
<comment type="subcellular location">
    <subcellularLocation>
        <location evidence="2">Cell membrane</location>
    </subcellularLocation>
    <subcellularLocation>
        <location evidence="1">Membrane</location>
        <topology evidence="1">Multi-pass membrane protein</topology>
    </subcellularLocation>
</comment>
<evidence type="ECO:0000256" key="16">
    <source>
        <dbReference type="SAM" id="Phobius"/>
    </source>
</evidence>
<dbReference type="InterPro" id="IPR025993">
    <property type="entry name" value="Ceramide_glucosylTrfase"/>
</dbReference>
<evidence type="ECO:0000256" key="15">
    <source>
        <dbReference type="ARBA" id="ARBA00040345"/>
    </source>
</evidence>
<accession>A0A074LNW2</accession>
<evidence type="ECO:0000256" key="5">
    <source>
        <dbReference type="ARBA" id="ARBA00022475"/>
    </source>
</evidence>
<dbReference type="STRING" id="1157490.EL26_08035"/>
<proteinExistence type="inferred from homology"/>
<dbReference type="Proteomes" id="UP000027931">
    <property type="component" value="Unassembled WGS sequence"/>
</dbReference>
<evidence type="ECO:0000259" key="17">
    <source>
        <dbReference type="Pfam" id="PF00535"/>
    </source>
</evidence>
<dbReference type="InterPro" id="IPR001173">
    <property type="entry name" value="Glyco_trans_2-like"/>
</dbReference>
<evidence type="ECO:0000313" key="18">
    <source>
        <dbReference type="EMBL" id="KEO83856.1"/>
    </source>
</evidence>
<evidence type="ECO:0000256" key="1">
    <source>
        <dbReference type="ARBA" id="ARBA00004141"/>
    </source>
</evidence>
<keyword evidence="10 16" id="KW-1133">Transmembrane helix</keyword>
<evidence type="ECO:0000256" key="6">
    <source>
        <dbReference type="ARBA" id="ARBA00022676"/>
    </source>
</evidence>
<comment type="caution">
    <text evidence="18">The sequence shown here is derived from an EMBL/GenBank/DDBJ whole genome shotgun (WGS) entry which is preliminary data.</text>
</comment>
<dbReference type="Pfam" id="PF13506">
    <property type="entry name" value="Glyco_transf_21"/>
    <property type="match status" value="1"/>
</dbReference>
<comment type="pathway">
    <text evidence="3">Lipid metabolism; sphingolipid metabolism.</text>
</comment>
<feature type="transmembrane region" description="Helical" evidence="16">
    <location>
        <begin position="366"/>
        <end position="387"/>
    </location>
</feature>
<comment type="function">
    <text evidence="12">Catalyzes the glycosylation of 4,4'-diaponeurosporenoate, i.e. the esterification of glucose at the C1'' position with the carboxyl group of 4,4'-diaponeurosporenic acid, to form glycosyl-4,4'-diaponeurosporenoate. This is a step in the biosynthesis of staphyloxanthin, an orange pigment present in most staphylococci strains.</text>
</comment>
<sequence length="417" mass="47724">MIVYQILAVLVVFYWVPMLFLHLAGLPKVPRLKKVLSPLADEPLVSVIVAGKEEEASIAKTLETLLAQQYGRLEIIAVNDRSEDATGERMEDVKRKWEEEHSGGELVEAHVGTEFETRQSTKSSVSSGAVTRFEVVHIETLPDGWLGKNHALYEGYLQARGDYILFTDADVRFSPFALRSAMAFFQELKLDHLTVSPFLVANRFWLRAFVQFFLYSLCLLKWPWKPNDDRQHKQGFGIGAFNFLTRSAYEGVGTHRAIAMRPDDDLMLGMKIKQARLKQRMGISPELLQVEWYPSVGDAMRGLEKNLFAGLNYSLWMVLVATVGQVVFFFLPFLALFLPGWEGWLFLVSVVCNIAIYLLYTRKMTSYSGLEVVALPLTVLLFLFIFLRSTYLTLRRGGIYWRGTFYSLKELKKEQTR</sequence>
<reference evidence="18 19" key="1">
    <citation type="journal article" date="2013" name="Int. J. Syst. Evol. Microbiol.">
        <title>Tumebacillus flagellatus sp. nov., an alpha-amylase/pullulanase-producing bacterium isolated from cassava wastewater.</title>
        <authorList>
            <person name="Wang Q."/>
            <person name="Xie N."/>
            <person name="Qin Y."/>
            <person name="Shen N."/>
            <person name="Zhu J."/>
            <person name="Mi H."/>
            <person name="Huang R."/>
        </authorList>
    </citation>
    <scope>NUCLEOTIDE SEQUENCE [LARGE SCALE GENOMIC DNA]</scope>
    <source>
        <strain evidence="18 19">GST4</strain>
    </source>
</reference>
<evidence type="ECO:0000256" key="14">
    <source>
        <dbReference type="ARBA" id="ARBA00038120"/>
    </source>
</evidence>
<feature type="transmembrane region" description="Helical" evidence="16">
    <location>
        <begin position="6"/>
        <end position="26"/>
    </location>
</feature>
<keyword evidence="9" id="KW-0125">Carotenoid biosynthesis</keyword>
<dbReference type="EMBL" id="JMIR01000008">
    <property type="protein sequence ID" value="KEO83856.1"/>
    <property type="molecule type" value="Genomic_DNA"/>
</dbReference>
<dbReference type="Gene3D" id="3.90.550.10">
    <property type="entry name" value="Spore Coat Polysaccharide Biosynthesis Protein SpsA, Chain A"/>
    <property type="match status" value="1"/>
</dbReference>
<evidence type="ECO:0000256" key="4">
    <source>
        <dbReference type="ARBA" id="ARBA00004991"/>
    </source>
</evidence>
<dbReference type="PANTHER" id="PTHR43646:SF2">
    <property type="entry name" value="GLYCOSYLTRANSFERASE 2-LIKE DOMAIN-CONTAINING PROTEIN"/>
    <property type="match status" value="1"/>
</dbReference>
<keyword evidence="5" id="KW-1003">Cell membrane</keyword>